<dbReference type="AlphaFoldDB" id="A0A5A5TH59"/>
<evidence type="ECO:0000259" key="10">
    <source>
        <dbReference type="Pfam" id="PF02384"/>
    </source>
</evidence>
<evidence type="ECO:0000256" key="8">
    <source>
        <dbReference type="SAM" id="Coils"/>
    </source>
</evidence>
<dbReference type="SUPFAM" id="SSF53335">
    <property type="entry name" value="S-adenosyl-L-methionine-dependent methyltransferases"/>
    <property type="match status" value="1"/>
</dbReference>
<protein>
    <recommendedName>
        <fullName evidence="2">site-specific DNA-methyltransferase (adenine-specific)</fullName>
        <ecNumber evidence="2">2.1.1.72</ecNumber>
    </recommendedName>
</protein>
<keyword evidence="13" id="KW-1185">Reference proteome</keyword>
<reference evidence="12 13" key="1">
    <citation type="submission" date="2019-01" db="EMBL/GenBank/DDBJ databases">
        <title>Draft genome sequence of Dictyobacter sp. Uno17.</title>
        <authorList>
            <person name="Wang C.M."/>
            <person name="Zheng Y."/>
            <person name="Sakai Y."/>
            <person name="Abe K."/>
            <person name="Yokota A."/>
            <person name="Yabe S."/>
        </authorList>
    </citation>
    <scope>NUCLEOTIDE SEQUENCE [LARGE SCALE GENOMIC DNA]</scope>
    <source>
        <strain evidence="12 13">Uno17</strain>
    </source>
</reference>
<dbReference type="OrthoDB" id="9814572at2"/>
<dbReference type="Gene3D" id="1.20.1260.30">
    <property type="match status" value="1"/>
</dbReference>
<dbReference type="GO" id="GO:0003677">
    <property type="term" value="F:DNA binding"/>
    <property type="evidence" value="ECO:0007669"/>
    <property type="project" value="InterPro"/>
</dbReference>
<dbReference type="PRINTS" id="PR00507">
    <property type="entry name" value="N12N6MTFRASE"/>
</dbReference>
<dbReference type="InterPro" id="IPR022749">
    <property type="entry name" value="D12N6_MeTrfase_N"/>
</dbReference>
<dbReference type="GO" id="GO:0008170">
    <property type="term" value="F:N-methyltransferase activity"/>
    <property type="evidence" value="ECO:0007669"/>
    <property type="project" value="InterPro"/>
</dbReference>
<dbReference type="Proteomes" id="UP000322530">
    <property type="component" value="Unassembled WGS sequence"/>
</dbReference>
<evidence type="ECO:0000256" key="6">
    <source>
        <dbReference type="ARBA" id="ARBA00022747"/>
    </source>
</evidence>
<comment type="catalytic activity">
    <reaction evidence="7">
        <text>a 2'-deoxyadenosine in DNA + S-adenosyl-L-methionine = an N(6)-methyl-2'-deoxyadenosine in DNA + S-adenosyl-L-homocysteine + H(+)</text>
        <dbReference type="Rhea" id="RHEA:15197"/>
        <dbReference type="Rhea" id="RHEA-COMP:12418"/>
        <dbReference type="Rhea" id="RHEA-COMP:12419"/>
        <dbReference type="ChEBI" id="CHEBI:15378"/>
        <dbReference type="ChEBI" id="CHEBI:57856"/>
        <dbReference type="ChEBI" id="CHEBI:59789"/>
        <dbReference type="ChEBI" id="CHEBI:90615"/>
        <dbReference type="ChEBI" id="CHEBI:90616"/>
        <dbReference type="EC" id="2.1.1.72"/>
    </reaction>
</comment>
<name>A0A5A5TH59_9CHLR</name>
<dbReference type="GO" id="GO:0004519">
    <property type="term" value="F:endonuclease activity"/>
    <property type="evidence" value="ECO:0007669"/>
    <property type="project" value="UniProtKB-KW"/>
</dbReference>
<dbReference type="Gene3D" id="3.40.50.150">
    <property type="entry name" value="Vaccinia Virus protein VP39"/>
    <property type="match status" value="1"/>
</dbReference>
<evidence type="ECO:0000313" key="13">
    <source>
        <dbReference type="Proteomes" id="UP000322530"/>
    </source>
</evidence>
<accession>A0A5A5TH59</accession>
<proteinExistence type="inferred from homology"/>
<keyword evidence="5" id="KW-0949">S-adenosyl-L-methionine</keyword>
<keyword evidence="12" id="KW-0378">Hydrolase</keyword>
<dbReference type="RefSeq" id="WP_149403425.1">
    <property type="nucleotide sequence ID" value="NZ_BIXY01000074.1"/>
</dbReference>
<comment type="caution">
    <text evidence="12">The sequence shown here is derived from an EMBL/GenBank/DDBJ whole genome shotgun (WGS) entry which is preliminary data.</text>
</comment>
<dbReference type="InterPro" id="IPR051537">
    <property type="entry name" value="DNA_Adenine_Mtase"/>
</dbReference>
<evidence type="ECO:0000256" key="1">
    <source>
        <dbReference type="ARBA" id="ARBA00006594"/>
    </source>
</evidence>
<feature type="coiled-coil region" evidence="8">
    <location>
        <begin position="792"/>
        <end position="836"/>
    </location>
</feature>
<dbReference type="Pfam" id="PF02384">
    <property type="entry name" value="N6_Mtase"/>
    <property type="match status" value="1"/>
</dbReference>
<feature type="region of interest" description="Disordered" evidence="9">
    <location>
        <begin position="708"/>
        <end position="736"/>
    </location>
</feature>
<evidence type="ECO:0000259" key="11">
    <source>
        <dbReference type="Pfam" id="PF12161"/>
    </source>
</evidence>
<dbReference type="InterPro" id="IPR029063">
    <property type="entry name" value="SAM-dependent_MTases_sf"/>
</dbReference>
<dbReference type="EMBL" id="BIXY01000074">
    <property type="protein sequence ID" value="GCF10548.1"/>
    <property type="molecule type" value="Genomic_DNA"/>
</dbReference>
<evidence type="ECO:0000256" key="4">
    <source>
        <dbReference type="ARBA" id="ARBA00022679"/>
    </source>
</evidence>
<dbReference type="GO" id="GO:0009307">
    <property type="term" value="P:DNA restriction-modification system"/>
    <property type="evidence" value="ECO:0007669"/>
    <property type="project" value="UniProtKB-KW"/>
</dbReference>
<keyword evidence="6" id="KW-0680">Restriction system</keyword>
<feature type="domain" description="N6 adenine-specific DNA methyltransferase N-terminal" evidence="11">
    <location>
        <begin position="9"/>
        <end position="152"/>
    </location>
</feature>
<evidence type="ECO:0000256" key="7">
    <source>
        <dbReference type="ARBA" id="ARBA00047942"/>
    </source>
</evidence>
<dbReference type="GO" id="GO:0009007">
    <property type="term" value="F:site-specific DNA-methyltransferase (adenine-specific) activity"/>
    <property type="evidence" value="ECO:0007669"/>
    <property type="project" value="UniProtKB-EC"/>
</dbReference>
<keyword evidence="8" id="KW-0175">Coiled coil</keyword>
<comment type="similarity">
    <text evidence="1">Belongs to the N(4)/N(6)-methyltransferase family.</text>
</comment>
<feature type="compositionally biased region" description="Acidic residues" evidence="9">
    <location>
        <begin position="713"/>
        <end position="734"/>
    </location>
</feature>
<dbReference type="InterPro" id="IPR003356">
    <property type="entry name" value="DNA_methylase_A-5"/>
</dbReference>
<feature type="coiled-coil region" evidence="8">
    <location>
        <begin position="890"/>
        <end position="917"/>
    </location>
</feature>
<keyword evidence="3" id="KW-0489">Methyltransferase</keyword>
<dbReference type="EC" id="2.1.1.72" evidence="2"/>
<feature type="domain" description="DNA methylase adenine-specific" evidence="10">
    <location>
        <begin position="164"/>
        <end position="480"/>
    </location>
</feature>
<sequence length="923" mass="105845">MRKLTLSQLGRHLYRAADVLRSKMDASEYDIYIFGLLFLKRVSDEFDEAYHRQIRKLTVLRERPLPMEDAIRRAKDPSRLSDVFIVPDESKWTHIMENLHKPGVGELLNTALYPIEDHNPTLEGVLKHINYARQVGKTTLSDDVLRTLVRRFGRYSLRTEDFESPDLLGAAYEYLISQFADSAGKKGGEFYTPRDVVRLLVRLLKPREGMRIYDPCVGSGGMLIQSKDYVEEQGGDGRTLSLFGQDSNGKVWAICKMNMIFHNVLDADIANDDVLTKPAHIRGGELEHFDRVISNPPFSQDYNSKDLALPEVRFIYGNTHEKDQADLMFAQHMLAVLYQDGIMATVMPHAVLFRSGPVKKIRKGFIQDDVLEAVISLPPNLFFGTGIPACILVMRPKNGKKLYAPERAGKVLFINADAEYASGSNQNFLRPEHIEKIVDTYEKFCRVADSTGAIYANVVSTEVIAKEHDYDLNIRRYADNIPPPEPQDVHAHLFGGIPKTEVAEKETLLTAHGLPIQAIFVERNKDYYDFIPTLHELYEIKPFIELYPSVQAKEQLLKDTFSQWWQLHEQQLRNLPQARSLKDLRSSFMTSFDIVLDPIGLLDPYKIAGIIARWWYDNLYDLKTVIADVSPNDPPPQPARSFPGLIESKVATTTSMLTDEEDERDKTEKREEALSNKFIQRLIPDYIRELSQTEILVADLQQQRLDFERGEDNEISDEEDDEYFDESENVEENETISKNYAKELEERLKASRTALKNAEKQLLDAKPRGKKSGNSTQAQTLPLFASNEPDPIKQLTDEVERLSQEVAESNAKLEPYRQIKAQLAVAQKRLRQIKEITYLVQTIEDAHTNLTPQQCEDIVLNIAHDDLASELERYLIAHRYQVISSVENWWNKYEVTLQDIRKERDKAEQKLAKLLKELGDLND</sequence>
<organism evidence="12 13">
    <name type="scientific">Dictyobacter arantiisoli</name>
    <dbReference type="NCBI Taxonomy" id="2014874"/>
    <lineage>
        <taxon>Bacteria</taxon>
        <taxon>Bacillati</taxon>
        <taxon>Chloroflexota</taxon>
        <taxon>Ktedonobacteria</taxon>
        <taxon>Ktedonobacterales</taxon>
        <taxon>Dictyobacteraceae</taxon>
        <taxon>Dictyobacter</taxon>
    </lineage>
</organism>
<dbReference type="PANTHER" id="PTHR42933">
    <property type="entry name" value="SLR6095 PROTEIN"/>
    <property type="match status" value="1"/>
</dbReference>
<keyword evidence="12" id="KW-0540">Nuclease</keyword>
<dbReference type="GO" id="GO:0032259">
    <property type="term" value="P:methylation"/>
    <property type="evidence" value="ECO:0007669"/>
    <property type="project" value="UniProtKB-KW"/>
</dbReference>
<evidence type="ECO:0000256" key="9">
    <source>
        <dbReference type="SAM" id="MobiDB-lite"/>
    </source>
</evidence>
<gene>
    <name evidence="12" type="ORF">KDI_41120</name>
</gene>
<dbReference type="Pfam" id="PF12161">
    <property type="entry name" value="HsdM_N"/>
    <property type="match status" value="1"/>
</dbReference>
<evidence type="ECO:0000256" key="2">
    <source>
        <dbReference type="ARBA" id="ARBA00011900"/>
    </source>
</evidence>
<keyword evidence="4" id="KW-0808">Transferase</keyword>
<keyword evidence="12" id="KW-0255">Endonuclease</keyword>
<evidence type="ECO:0000256" key="5">
    <source>
        <dbReference type="ARBA" id="ARBA00022691"/>
    </source>
</evidence>
<dbReference type="InterPro" id="IPR038333">
    <property type="entry name" value="T1MK-like_N_sf"/>
</dbReference>
<evidence type="ECO:0000256" key="3">
    <source>
        <dbReference type="ARBA" id="ARBA00022603"/>
    </source>
</evidence>
<dbReference type="PANTHER" id="PTHR42933:SF3">
    <property type="entry name" value="TYPE I RESTRICTION ENZYME MJAVIII METHYLASE SUBUNIT"/>
    <property type="match status" value="1"/>
</dbReference>
<evidence type="ECO:0000313" key="12">
    <source>
        <dbReference type="EMBL" id="GCF10548.1"/>
    </source>
</evidence>